<reference evidence="1 2" key="1">
    <citation type="submission" date="2023-01" db="EMBL/GenBank/DDBJ databases">
        <title>Description of Helicobacter ibis sp. nov. isolated from faecal droppings of black-faced ibis (Theristicus melanopis).</title>
        <authorList>
            <person name="Lopez-Cantillo M."/>
            <person name="Vidal-Veuthey B."/>
            <person name="Mella A."/>
            <person name="De La Haba R."/>
            <person name="Collado L."/>
        </authorList>
    </citation>
    <scope>NUCLEOTIDE SEQUENCE [LARGE SCALE GENOMIC DNA]</scope>
    <source>
        <strain evidence="1 2">A82</strain>
    </source>
</reference>
<proteinExistence type="predicted"/>
<comment type="caution">
    <text evidence="1">The sequence shown here is derived from an EMBL/GenBank/DDBJ whole genome shotgun (WGS) entry which is preliminary data.</text>
</comment>
<evidence type="ECO:0000313" key="1">
    <source>
        <dbReference type="EMBL" id="MDA3969473.1"/>
    </source>
</evidence>
<protein>
    <recommendedName>
        <fullName evidence="3">Lipoprotein</fullName>
    </recommendedName>
</protein>
<keyword evidence="2" id="KW-1185">Reference proteome</keyword>
<accession>A0ABT4VFI7</accession>
<gene>
    <name evidence="1" type="ORF">PF021_07315</name>
</gene>
<dbReference type="EMBL" id="JAQHXR010000004">
    <property type="protein sequence ID" value="MDA3969473.1"/>
    <property type="molecule type" value="Genomic_DNA"/>
</dbReference>
<sequence length="101" mass="11232">MKNLFILLTLIGFGLFIVGCEGGGRQSFGYKSSNCNDIKQDCLNKCRKDNKSQKSCLTECEKVRGMCEAVKTKGCLQDCNMKFGKGTQEAERCKKRCSGEL</sequence>
<evidence type="ECO:0000313" key="2">
    <source>
        <dbReference type="Proteomes" id="UP001210261"/>
    </source>
</evidence>
<evidence type="ECO:0008006" key="3">
    <source>
        <dbReference type="Google" id="ProtNLM"/>
    </source>
</evidence>
<name>A0ABT4VFI7_9HELI</name>
<dbReference type="PROSITE" id="PS51257">
    <property type="entry name" value="PROKAR_LIPOPROTEIN"/>
    <property type="match status" value="1"/>
</dbReference>
<dbReference type="Proteomes" id="UP001210261">
    <property type="component" value="Unassembled WGS sequence"/>
</dbReference>
<organism evidence="1 2">
    <name type="scientific">Helicobacter ibis</name>
    <dbReference type="NCBI Taxonomy" id="2962633"/>
    <lineage>
        <taxon>Bacteria</taxon>
        <taxon>Pseudomonadati</taxon>
        <taxon>Campylobacterota</taxon>
        <taxon>Epsilonproteobacteria</taxon>
        <taxon>Campylobacterales</taxon>
        <taxon>Helicobacteraceae</taxon>
        <taxon>Helicobacter</taxon>
    </lineage>
</organism>